<feature type="transmembrane region" description="Helical" evidence="8">
    <location>
        <begin position="227"/>
        <end position="246"/>
    </location>
</feature>
<protein>
    <submittedName>
        <fullName evidence="10">Dolichyl-phosphate-mannose-protein mannosyltransferase</fullName>
    </submittedName>
</protein>
<evidence type="ECO:0000259" key="9">
    <source>
        <dbReference type="Pfam" id="PF02366"/>
    </source>
</evidence>
<evidence type="ECO:0000256" key="5">
    <source>
        <dbReference type="ARBA" id="ARBA00022692"/>
    </source>
</evidence>
<feature type="transmembrane region" description="Helical" evidence="8">
    <location>
        <begin position="185"/>
        <end position="215"/>
    </location>
</feature>
<evidence type="ECO:0000256" key="7">
    <source>
        <dbReference type="ARBA" id="ARBA00023136"/>
    </source>
</evidence>
<keyword evidence="4 10" id="KW-0808">Transferase</keyword>
<keyword evidence="5 8" id="KW-0812">Transmembrane</keyword>
<dbReference type="PANTHER" id="PTHR33908:SF11">
    <property type="entry name" value="MEMBRANE PROTEIN"/>
    <property type="match status" value="1"/>
</dbReference>
<dbReference type="KEGG" id="rlc:K227x_44180"/>
<keyword evidence="2" id="KW-1003">Cell membrane</keyword>
<keyword evidence="6 8" id="KW-1133">Transmembrane helix</keyword>
<dbReference type="GO" id="GO:0006493">
    <property type="term" value="P:protein O-linked glycosylation"/>
    <property type="evidence" value="ECO:0007669"/>
    <property type="project" value="InterPro"/>
</dbReference>
<dbReference type="AlphaFoldDB" id="A0A517NFX9"/>
<dbReference type="GO" id="GO:0005886">
    <property type="term" value="C:plasma membrane"/>
    <property type="evidence" value="ECO:0007669"/>
    <property type="project" value="UniProtKB-SubCell"/>
</dbReference>
<feature type="transmembrane region" description="Helical" evidence="8">
    <location>
        <begin position="374"/>
        <end position="395"/>
    </location>
</feature>
<reference evidence="10 11" key="1">
    <citation type="submission" date="2019-02" db="EMBL/GenBank/DDBJ databases">
        <title>Deep-cultivation of Planctomycetes and their phenomic and genomic characterization uncovers novel biology.</title>
        <authorList>
            <person name="Wiegand S."/>
            <person name="Jogler M."/>
            <person name="Boedeker C."/>
            <person name="Pinto D."/>
            <person name="Vollmers J."/>
            <person name="Rivas-Marin E."/>
            <person name="Kohn T."/>
            <person name="Peeters S.H."/>
            <person name="Heuer A."/>
            <person name="Rast P."/>
            <person name="Oberbeckmann S."/>
            <person name="Bunk B."/>
            <person name="Jeske O."/>
            <person name="Meyerdierks A."/>
            <person name="Storesund J.E."/>
            <person name="Kallscheuer N."/>
            <person name="Luecker S."/>
            <person name="Lage O.M."/>
            <person name="Pohl T."/>
            <person name="Merkel B.J."/>
            <person name="Hornburger P."/>
            <person name="Mueller R.-W."/>
            <person name="Bruemmer F."/>
            <person name="Labrenz M."/>
            <person name="Spormann A.M."/>
            <person name="Op den Camp H."/>
            <person name="Overmann J."/>
            <person name="Amann R."/>
            <person name="Jetten M.S.M."/>
            <person name="Mascher T."/>
            <person name="Medema M.H."/>
            <person name="Devos D.P."/>
            <person name="Kaster A.-K."/>
            <person name="Ovreas L."/>
            <person name="Rohde M."/>
            <person name="Galperin M.Y."/>
            <person name="Jogler C."/>
        </authorList>
    </citation>
    <scope>NUCLEOTIDE SEQUENCE [LARGE SCALE GENOMIC DNA]</scope>
    <source>
        <strain evidence="10 11">K22_7</strain>
    </source>
</reference>
<feature type="domain" description="ArnT-like N-terminal" evidence="9">
    <location>
        <begin position="98"/>
        <end position="227"/>
    </location>
</feature>
<dbReference type="EMBL" id="CP036525">
    <property type="protein sequence ID" value="QDT06011.1"/>
    <property type="molecule type" value="Genomic_DNA"/>
</dbReference>
<keyword evidence="11" id="KW-1185">Reference proteome</keyword>
<evidence type="ECO:0000256" key="6">
    <source>
        <dbReference type="ARBA" id="ARBA00022989"/>
    </source>
</evidence>
<evidence type="ECO:0000256" key="8">
    <source>
        <dbReference type="SAM" id="Phobius"/>
    </source>
</evidence>
<dbReference type="InterPro" id="IPR050297">
    <property type="entry name" value="LipidA_mod_glycosyltrf_83"/>
</dbReference>
<dbReference type="GO" id="GO:0009103">
    <property type="term" value="P:lipopolysaccharide biosynthetic process"/>
    <property type="evidence" value="ECO:0007669"/>
    <property type="project" value="UniProtKB-ARBA"/>
</dbReference>
<name>A0A517NFX9_9BACT</name>
<gene>
    <name evidence="10" type="ORF">K227x_44180</name>
</gene>
<dbReference type="GO" id="GO:0000030">
    <property type="term" value="F:mannosyltransferase activity"/>
    <property type="evidence" value="ECO:0007669"/>
    <property type="project" value="InterPro"/>
</dbReference>
<proteinExistence type="predicted"/>
<evidence type="ECO:0000256" key="2">
    <source>
        <dbReference type="ARBA" id="ARBA00022475"/>
    </source>
</evidence>
<dbReference type="GO" id="GO:0016763">
    <property type="term" value="F:pentosyltransferase activity"/>
    <property type="evidence" value="ECO:0007669"/>
    <property type="project" value="TreeGrafter"/>
</dbReference>
<evidence type="ECO:0000256" key="1">
    <source>
        <dbReference type="ARBA" id="ARBA00004651"/>
    </source>
</evidence>
<dbReference type="Pfam" id="PF02366">
    <property type="entry name" value="PMT"/>
    <property type="match status" value="1"/>
</dbReference>
<feature type="transmembrane region" description="Helical" evidence="8">
    <location>
        <begin position="411"/>
        <end position="430"/>
    </location>
</feature>
<evidence type="ECO:0000313" key="11">
    <source>
        <dbReference type="Proteomes" id="UP000318538"/>
    </source>
</evidence>
<organism evidence="10 11">
    <name type="scientific">Rubripirellula lacrimiformis</name>
    <dbReference type="NCBI Taxonomy" id="1930273"/>
    <lineage>
        <taxon>Bacteria</taxon>
        <taxon>Pseudomonadati</taxon>
        <taxon>Planctomycetota</taxon>
        <taxon>Planctomycetia</taxon>
        <taxon>Pirellulales</taxon>
        <taxon>Pirellulaceae</taxon>
        <taxon>Rubripirellula</taxon>
    </lineage>
</organism>
<dbReference type="PANTHER" id="PTHR33908">
    <property type="entry name" value="MANNOSYLTRANSFERASE YKCB-RELATED"/>
    <property type="match status" value="1"/>
</dbReference>
<dbReference type="InterPro" id="IPR003342">
    <property type="entry name" value="ArnT-like_N"/>
</dbReference>
<keyword evidence="7 8" id="KW-0472">Membrane</keyword>
<evidence type="ECO:0000256" key="4">
    <source>
        <dbReference type="ARBA" id="ARBA00022679"/>
    </source>
</evidence>
<comment type="subcellular location">
    <subcellularLocation>
        <location evidence="1">Cell membrane</location>
        <topology evidence="1">Multi-pass membrane protein</topology>
    </subcellularLocation>
</comment>
<keyword evidence="3 10" id="KW-0328">Glycosyltransferase</keyword>
<dbReference type="Proteomes" id="UP000318538">
    <property type="component" value="Chromosome"/>
</dbReference>
<evidence type="ECO:0000313" key="10">
    <source>
        <dbReference type="EMBL" id="QDT06011.1"/>
    </source>
</evidence>
<feature type="transmembrane region" description="Helical" evidence="8">
    <location>
        <begin position="99"/>
        <end position="120"/>
    </location>
</feature>
<accession>A0A517NFX9</accession>
<feature type="transmembrane region" description="Helical" evidence="8">
    <location>
        <begin position="21"/>
        <end position="45"/>
    </location>
</feature>
<sequence>MMASPARHDERCENPSPRLGGGWVACWVVLMIGLVVRGAVVFAFMDDFEADPDAYRAIADTLSQSGVYGMTGFDGQVQPTAFRPPLYPALLSWTSTSPIAIAMLHTLLGGLTVLAVYVTARHWTVQVWPPAMAALMVGIDPILLQQSTLVMTETLAAFIVTAVLWQWSSPADQFEGSVKRTIHAVALGLLLGLAYLCRPTFLVWAVFIVIGHAWISLRRTPRVWGRMVPSIALAAVVVAMVGAWTMRNVRQLGHPVWATTHGGYTLLLANNPMFYRYLREGDVGTVWDPNDFFEAYAHRYDGDPTTQEFWQTDWSSTAVTLAAVEATEVSDDRLVGNAAKAAIRREPEMFFGSAVVRVVRLWNPMPHLTPGRSMALSAAIGVYYAVFYVLAFLGWAKWKRRSGRSSAERRAMIWPVFAMVVTLTAVHAVYWSNLRMRAPSIPGLAIIAALVCYRDDCEKSDWETSGDVANR</sequence>
<evidence type="ECO:0000256" key="3">
    <source>
        <dbReference type="ARBA" id="ARBA00022676"/>
    </source>
</evidence>